<name>A0A931DWC9_9CORY</name>
<dbReference type="Proteomes" id="UP000658613">
    <property type="component" value="Unassembled WGS sequence"/>
</dbReference>
<feature type="compositionally biased region" description="Basic and acidic residues" evidence="1">
    <location>
        <begin position="228"/>
        <end position="237"/>
    </location>
</feature>
<organism evidence="4 5">
    <name type="scientific">Corynebacterium aquatimens</name>
    <dbReference type="NCBI Taxonomy" id="1190508"/>
    <lineage>
        <taxon>Bacteria</taxon>
        <taxon>Bacillati</taxon>
        <taxon>Actinomycetota</taxon>
        <taxon>Actinomycetes</taxon>
        <taxon>Mycobacteriales</taxon>
        <taxon>Corynebacteriaceae</taxon>
        <taxon>Corynebacterium</taxon>
    </lineage>
</organism>
<evidence type="ECO:0000256" key="2">
    <source>
        <dbReference type="SAM" id="Phobius"/>
    </source>
</evidence>
<keyword evidence="5" id="KW-1185">Reference proteome</keyword>
<gene>
    <name evidence="4" type="ORF">IW254_000279</name>
</gene>
<feature type="transmembrane region" description="Helical" evidence="2">
    <location>
        <begin position="51"/>
        <end position="69"/>
    </location>
</feature>
<keyword evidence="2" id="KW-0812">Transmembrane</keyword>
<feature type="domain" description="Excalibur calcium-binding" evidence="3">
    <location>
        <begin position="206"/>
        <end position="242"/>
    </location>
</feature>
<keyword evidence="2" id="KW-1133">Transmembrane helix</keyword>
<dbReference type="AlphaFoldDB" id="A0A931DWC9"/>
<protein>
    <recommendedName>
        <fullName evidence="3">Excalibur calcium-binding domain-containing protein</fullName>
    </recommendedName>
</protein>
<proteinExistence type="predicted"/>
<feature type="region of interest" description="Disordered" evidence="1">
    <location>
        <begin position="172"/>
        <end position="246"/>
    </location>
</feature>
<dbReference type="Pfam" id="PF05901">
    <property type="entry name" value="Excalibur"/>
    <property type="match status" value="1"/>
</dbReference>
<evidence type="ECO:0000259" key="3">
    <source>
        <dbReference type="SMART" id="SM00894"/>
    </source>
</evidence>
<sequence>MTGFDPNADPYWNNNPYGQNNPYGGSDPYAAQNYGAPAVPQRPRPSTILKVIAYVSIAFGLLMILAAIAKGDLTFFMTGLLVSTPFILIPGWWFFCLWQDDKRWNTYEEAVQSQQSVSQYLTDTDRDLLRGMGTIDPPEQFKRRWPIVILIAGALFFCSAFFQYKDDENIEGESSDPASLSGNVGEDPAHGRKQVSPGNSGSGDTYYPDCEAVWDELGRPIRSGEPGYDTHLDRDNDGVGCEVQPE</sequence>
<evidence type="ECO:0000256" key="1">
    <source>
        <dbReference type="SAM" id="MobiDB-lite"/>
    </source>
</evidence>
<dbReference type="InterPro" id="IPR008613">
    <property type="entry name" value="Excalibur_Ca-bd_domain"/>
</dbReference>
<keyword evidence="2" id="KW-0472">Membrane</keyword>
<feature type="transmembrane region" description="Helical" evidence="2">
    <location>
        <begin position="75"/>
        <end position="95"/>
    </location>
</feature>
<dbReference type="RefSeq" id="WP_231375336.1">
    <property type="nucleotide sequence ID" value="NZ_CP046980.1"/>
</dbReference>
<accession>A0A931DWC9</accession>
<evidence type="ECO:0000313" key="4">
    <source>
        <dbReference type="EMBL" id="MBG6121310.1"/>
    </source>
</evidence>
<feature type="transmembrane region" description="Helical" evidence="2">
    <location>
        <begin position="145"/>
        <end position="164"/>
    </location>
</feature>
<reference evidence="4" key="1">
    <citation type="submission" date="2020-11" db="EMBL/GenBank/DDBJ databases">
        <title>Sequencing the genomes of 1000 actinobacteria strains.</title>
        <authorList>
            <person name="Klenk H.-P."/>
        </authorList>
    </citation>
    <scope>NUCLEOTIDE SEQUENCE</scope>
    <source>
        <strain evidence="4">DSM 45632</strain>
    </source>
</reference>
<dbReference type="EMBL" id="JADOUE010000001">
    <property type="protein sequence ID" value="MBG6121310.1"/>
    <property type="molecule type" value="Genomic_DNA"/>
</dbReference>
<comment type="caution">
    <text evidence="4">The sequence shown here is derived from an EMBL/GenBank/DDBJ whole genome shotgun (WGS) entry which is preliminary data.</text>
</comment>
<evidence type="ECO:0000313" key="5">
    <source>
        <dbReference type="Proteomes" id="UP000658613"/>
    </source>
</evidence>
<dbReference type="SMART" id="SM00894">
    <property type="entry name" value="Excalibur"/>
    <property type="match status" value="1"/>
</dbReference>